<sequence length="108" mass="11880">MSSAVVSRRPTVHIHSDFGRSGSFEHRGRHWGTLLIDYPDCPDDSCAPTTTVNATTYCARRGSWKTVVDHVNGPLYPDLSDDPKFFSGGGGDPPFEIHHLTTLRVNSP</sequence>
<name>A0A5K3FZU5_MESCO</name>
<dbReference type="WBParaSite" id="MCU_013294-RA">
    <property type="protein sequence ID" value="MCU_013294-RA"/>
    <property type="gene ID" value="MCU_013294"/>
</dbReference>
<accession>A0A5K3FZU5</accession>
<reference evidence="1" key="1">
    <citation type="submission" date="2019-11" db="UniProtKB">
        <authorList>
            <consortium name="WormBaseParasite"/>
        </authorList>
    </citation>
    <scope>IDENTIFICATION</scope>
</reference>
<evidence type="ECO:0000313" key="1">
    <source>
        <dbReference type="WBParaSite" id="MCU_013294-RA"/>
    </source>
</evidence>
<organism evidence="1">
    <name type="scientific">Mesocestoides corti</name>
    <name type="common">Flatworm</name>
    <dbReference type="NCBI Taxonomy" id="53468"/>
    <lineage>
        <taxon>Eukaryota</taxon>
        <taxon>Metazoa</taxon>
        <taxon>Spiralia</taxon>
        <taxon>Lophotrochozoa</taxon>
        <taxon>Platyhelminthes</taxon>
        <taxon>Cestoda</taxon>
        <taxon>Eucestoda</taxon>
        <taxon>Cyclophyllidea</taxon>
        <taxon>Mesocestoididae</taxon>
        <taxon>Mesocestoides</taxon>
    </lineage>
</organism>
<proteinExistence type="predicted"/>
<dbReference type="AlphaFoldDB" id="A0A5K3FZU5"/>
<protein>
    <submittedName>
        <fullName evidence="1">DUF1996 domain-containing protein</fullName>
    </submittedName>
</protein>